<protein>
    <recommendedName>
        <fullName evidence="5">Hydro-lyase</fullName>
    </recommendedName>
</protein>
<evidence type="ECO:0008006" key="5">
    <source>
        <dbReference type="Google" id="ProtNLM"/>
    </source>
</evidence>
<dbReference type="KEGG" id="geh:HYN69_07125"/>
<comment type="similarity">
    <text evidence="1">Belongs to the D-glutamate cyclase family.</text>
</comment>
<sequence length="258" mass="27205">MIDLGDTPAAWRARFRDGEVRQTSALCDGYGQANLAVIPEAWADDFECFLRANPAACPLLARGRAGEWGLPALGDFDLRRDLPLYRLFRHGKAAAHTADVSGYWTPDLVAFAIGCSLSFEADLVAAGVTLRCHGAGRSCSAFDTTIPNRAAGGFGGNLVVSMRAIPADQVGLATSVTRQHPRSHGAPVHIGDPKAIGVDLAKPVDGIGLTDIGPGEVPVFWACGVTMERAIASARVPFAITHAPGHMLITDTRVKGQP</sequence>
<dbReference type="EMBL" id="CP028918">
    <property type="protein sequence ID" value="AWB48315.1"/>
    <property type="molecule type" value="Genomic_DNA"/>
</dbReference>
<dbReference type="OrthoDB" id="149585at2"/>
<dbReference type="RefSeq" id="WP_108435134.1">
    <property type="nucleotide sequence ID" value="NZ_CP028918.1"/>
</dbReference>
<dbReference type="PANTHER" id="PTHR32022">
    <property type="entry name" value="D-GLUTAMATE CYCLASE, MITOCHONDRIAL"/>
    <property type="match status" value="1"/>
</dbReference>
<evidence type="ECO:0000313" key="4">
    <source>
        <dbReference type="Proteomes" id="UP000244496"/>
    </source>
</evidence>
<evidence type="ECO:0000256" key="2">
    <source>
        <dbReference type="ARBA" id="ARBA00023239"/>
    </source>
</evidence>
<dbReference type="GO" id="GO:0047820">
    <property type="term" value="F:D-glutamate cyclase activity"/>
    <property type="evidence" value="ECO:0007669"/>
    <property type="project" value="TreeGrafter"/>
</dbReference>
<dbReference type="GO" id="GO:0006536">
    <property type="term" value="P:glutamate metabolic process"/>
    <property type="evidence" value="ECO:0007669"/>
    <property type="project" value="TreeGrafter"/>
</dbReference>
<keyword evidence="2" id="KW-0456">Lyase</keyword>
<dbReference type="Proteomes" id="UP000244496">
    <property type="component" value="Chromosome"/>
</dbReference>
<dbReference type="PANTHER" id="PTHR32022:SF10">
    <property type="entry name" value="D-GLUTAMATE CYCLASE, MITOCHONDRIAL"/>
    <property type="match status" value="1"/>
</dbReference>
<name>A0A2S0UKJ6_9RHOB</name>
<gene>
    <name evidence="3" type="ORF">HYN69_07125</name>
</gene>
<evidence type="ECO:0000313" key="3">
    <source>
        <dbReference type="EMBL" id="AWB48315.1"/>
    </source>
</evidence>
<dbReference type="Gene3D" id="3.30.2040.10">
    <property type="entry name" value="PSTPO5379-like domain"/>
    <property type="match status" value="1"/>
</dbReference>
<dbReference type="SUPFAM" id="SSF160920">
    <property type="entry name" value="PSTPO5379-like"/>
    <property type="match status" value="1"/>
</dbReference>
<proteinExistence type="inferred from homology"/>
<dbReference type="Pfam" id="PF07286">
    <property type="entry name" value="D-Glu_cyclase"/>
    <property type="match status" value="1"/>
</dbReference>
<keyword evidence="4" id="KW-1185">Reference proteome</keyword>
<evidence type="ECO:0000256" key="1">
    <source>
        <dbReference type="ARBA" id="ARBA00007896"/>
    </source>
</evidence>
<organism evidence="3 4">
    <name type="scientific">Paragemmobacter aquarius</name>
    <dbReference type="NCBI Taxonomy" id="2169400"/>
    <lineage>
        <taxon>Bacteria</taxon>
        <taxon>Pseudomonadati</taxon>
        <taxon>Pseudomonadota</taxon>
        <taxon>Alphaproteobacteria</taxon>
        <taxon>Rhodobacterales</taxon>
        <taxon>Paracoccaceae</taxon>
        <taxon>Paragemmobacter</taxon>
    </lineage>
</organism>
<reference evidence="3 4" key="1">
    <citation type="submission" date="2018-04" db="EMBL/GenBank/DDBJ databases">
        <title>Genome sequencing of Gemmobacter.</title>
        <authorList>
            <person name="Yi H."/>
            <person name="Baek M.-G."/>
        </authorList>
    </citation>
    <scope>NUCLEOTIDE SEQUENCE [LARGE SCALE GENOMIC DNA]</scope>
    <source>
        <strain evidence="3 4">HYN0069</strain>
    </source>
</reference>
<dbReference type="InterPro" id="IPR038021">
    <property type="entry name" value="Putative_hydro-lyase"/>
</dbReference>
<dbReference type="AlphaFoldDB" id="A0A2S0UKJ6"/>
<dbReference type="Gene3D" id="3.40.1640.10">
    <property type="entry name" value="PSTPO5379-like"/>
    <property type="match status" value="1"/>
</dbReference>
<accession>A0A2S0UKJ6</accession>
<dbReference type="InterPro" id="IPR009906">
    <property type="entry name" value="D-Glu_cyclase"/>
</dbReference>